<dbReference type="PANTHER" id="PTHR43434">
    <property type="entry name" value="PHOSPHOGLYCOLATE PHOSPHATASE"/>
    <property type="match status" value="1"/>
</dbReference>
<keyword evidence="1" id="KW-0479">Metal-binding</keyword>
<dbReference type="InterPro" id="IPR036412">
    <property type="entry name" value="HAD-like_sf"/>
</dbReference>
<evidence type="ECO:0000313" key="7">
    <source>
        <dbReference type="Proteomes" id="UP000094893"/>
    </source>
</evidence>
<name>A0A1C2I2X2_ACITH</name>
<dbReference type="Proteomes" id="UP000095008">
    <property type="component" value="Unassembled WGS sequence"/>
</dbReference>
<dbReference type="Gene3D" id="3.40.50.1000">
    <property type="entry name" value="HAD superfamily/HAD-like"/>
    <property type="match status" value="1"/>
</dbReference>
<dbReference type="RefSeq" id="WP_024892789.1">
    <property type="nucleotide sequence ID" value="NZ_LWRY01000044.1"/>
</dbReference>
<evidence type="ECO:0000313" key="8">
    <source>
        <dbReference type="Proteomes" id="UP000095008"/>
    </source>
</evidence>
<sequence>MTQPAAVLFDLDGTLVDTAPDLAAAANRLRESRGLPALPLADLRPVASQGARGLLRVAFGLQPEDHEFPVLREIFLEDYLSRICEQSTLFPGIAQVLHWLEENQIPWGIVTNKPGFLTDPLLTALTLPAAPGVVVSGDTTARAKPDPLPVRHALQQLDAEATQSLMIGDDHRDILAGRAAGTQCWAAGWGYVEAEHPPENWEADQIITRSELLQSALFHVHTAQ</sequence>
<accession>A0A1C2I2X2</accession>
<dbReference type="SFLD" id="SFLDS00003">
    <property type="entry name" value="Haloacid_Dehalogenase"/>
    <property type="match status" value="1"/>
</dbReference>
<dbReference type="NCBIfam" id="TIGR01549">
    <property type="entry name" value="HAD-SF-IA-v1"/>
    <property type="match status" value="1"/>
</dbReference>
<dbReference type="Pfam" id="PF13419">
    <property type="entry name" value="HAD_2"/>
    <property type="match status" value="1"/>
</dbReference>
<dbReference type="GO" id="GO:0006281">
    <property type="term" value="P:DNA repair"/>
    <property type="evidence" value="ECO:0007669"/>
    <property type="project" value="TreeGrafter"/>
</dbReference>
<evidence type="ECO:0000256" key="2">
    <source>
        <dbReference type="ARBA" id="ARBA00022801"/>
    </source>
</evidence>
<evidence type="ECO:0000313" key="6">
    <source>
        <dbReference type="EMBL" id="OCX74217.1"/>
    </source>
</evidence>
<dbReference type="GO" id="GO:0046872">
    <property type="term" value="F:metal ion binding"/>
    <property type="evidence" value="ECO:0007669"/>
    <property type="project" value="UniProtKB-KW"/>
</dbReference>
<dbReference type="InterPro" id="IPR041492">
    <property type="entry name" value="HAD_2"/>
</dbReference>
<dbReference type="Gene3D" id="1.10.150.240">
    <property type="entry name" value="Putative phosphatase, domain 2"/>
    <property type="match status" value="1"/>
</dbReference>
<dbReference type="SFLD" id="SFLDG01129">
    <property type="entry name" value="C1.5:_HAD__Beta-PGM__Phosphata"/>
    <property type="match status" value="1"/>
</dbReference>
<organism evidence="6 8">
    <name type="scientific">Acidithiobacillus thiooxidans</name>
    <name type="common">Thiobacillus thiooxidans</name>
    <dbReference type="NCBI Taxonomy" id="930"/>
    <lineage>
        <taxon>Bacteria</taxon>
        <taxon>Pseudomonadati</taxon>
        <taxon>Pseudomonadota</taxon>
        <taxon>Acidithiobacillia</taxon>
        <taxon>Acidithiobacillales</taxon>
        <taxon>Acidithiobacillaceae</taxon>
        <taxon>Acidithiobacillus</taxon>
    </lineage>
</organism>
<comment type="caution">
    <text evidence="6">The sequence shown here is derived from an EMBL/GenBank/DDBJ whole genome shotgun (WGS) entry which is preliminary data.</text>
</comment>
<evidence type="ECO:0000256" key="3">
    <source>
        <dbReference type="ARBA" id="ARBA00022842"/>
    </source>
</evidence>
<dbReference type="STRING" id="930.GCA_002079865_02204"/>
<keyword evidence="4" id="KW-0119">Carbohydrate metabolism</keyword>
<dbReference type="EMBL" id="LWRY01000044">
    <property type="protein sequence ID" value="OCX74217.1"/>
    <property type="molecule type" value="Genomic_DNA"/>
</dbReference>
<dbReference type="OrthoDB" id="5291317at2"/>
<dbReference type="InterPro" id="IPR006439">
    <property type="entry name" value="HAD-SF_hydro_IA"/>
</dbReference>
<reference evidence="6 7" key="1">
    <citation type="journal article" date="2016" name="Int. J. Mol. Sci.">
        <title>Comparative genomics of the extreme acidophile Acidithiobacillus thiooxidans reveals intraspecific divergence and niche adaptation.</title>
        <authorList>
            <person name="Zhang X."/>
            <person name="Feng X."/>
            <person name="Tao J."/>
            <person name="Ma L."/>
            <person name="Xiao Y."/>
            <person name="Liang Y."/>
            <person name="Liu X."/>
            <person name="Yin H."/>
        </authorList>
    </citation>
    <scope>NUCLEOTIDE SEQUENCE [LARGE SCALE GENOMIC DNA]</scope>
    <source>
        <strain evidence="5 7">A02</strain>
        <strain evidence="6">DXS-W</strain>
    </source>
</reference>
<dbReference type="InterPro" id="IPR023214">
    <property type="entry name" value="HAD_sf"/>
</dbReference>
<dbReference type="eggNOG" id="COG0546">
    <property type="taxonomic scope" value="Bacteria"/>
</dbReference>
<proteinExistence type="predicted"/>
<dbReference type="GO" id="GO:0008967">
    <property type="term" value="F:phosphoglycolate phosphatase activity"/>
    <property type="evidence" value="ECO:0007669"/>
    <property type="project" value="TreeGrafter"/>
</dbReference>
<dbReference type="AlphaFoldDB" id="A0A1C2I2X2"/>
<dbReference type="EMBL" id="LWSA01000195">
    <property type="protein sequence ID" value="OCX70558.1"/>
    <property type="molecule type" value="Genomic_DNA"/>
</dbReference>
<evidence type="ECO:0000313" key="5">
    <source>
        <dbReference type="EMBL" id="OCX70558.1"/>
    </source>
</evidence>
<evidence type="ECO:0000256" key="4">
    <source>
        <dbReference type="ARBA" id="ARBA00023277"/>
    </source>
</evidence>
<keyword evidence="8" id="KW-1185">Reference proteome</keyword>
<keyword evidence="3" id="KW-0460">Magnesium</keyword>
<dbReference type="SUPFAM" id="SSF56784">
    <property type="entry name" value="HAD-like"/>
    <property type="match status" value="1"/>
</dbReference>
<gene>
    <name evidence="6" type="ORF">A6M23_06520</name>
    <name evidence="5" type="ORF">A6P07_14135</name>
</gene>
<keyword evidence="2" id="KW-0378">Hydrolase</keyword>
<dbReference type="PANTHER" id="PTHR43434:SF23">
    <property type="entry name" value="PHOSPHOGLYCOLATE PHOSPHATASE"/>
    <property type="match status" value="1"/>
</dbReference>
<protein>
    <submittedName>
        <fullName evidence="6">Phosphoglycolate phosphatase</fullName>
    </submittedName>
</protein>
<dbReference type="GO" id="GO:0005829">
    <property type="term" value="C:cytosol"/>
    <property type="evidence" value="ECO:0007669"/>
    <property type="project" value="TreeGrafter"/>
</dbReference>
<dbReference type="InterPro" id="IPR023198">
    <property type="entry name" value="PGP-like_dom2"/>
</dbReference>
<evidence type="ECO:0000256" key="1">
    <source>
        <dbReference type="ARBA" id="ARBA00022723"/>
    </source>
</evidence>
<dbReference type="InterPro" id="IPR050155">
    <property type="entry name" value="HAD-like_hydrolase_sf"/>
</dbReference>
<dbReference type="Proteomes" id="UP000094893">
    <property type="component" value="Unassembled WGS sequence"/>
</dbReference>